<proteinExistence type="predicted"/>
<name>A0ABR0SU12_9HYPO</name>
<keyword evidence="1" id="KW-0472">Membrane</keyword>
<comment type="caution">
    <text evidence="2">The sequence shown here is derived from an EMBL/GenBank/DDBJ whole genome shotgun (WGS) entry which is preliminary data.</text>
</comment>
<organism evidence="2 3">
    <name type="scientific">Cladobotryum mycophilum</name>
    <dbReference type="NCBI Taxonomy" id="491253"/>
    <lineage>
        <taxon>Eukaryota</taxon>
        <taxon>Fungi</taxon>
        <taxon>Dikarya</taxon>
        <taxon>Ascomycota</taxon>
        <taxon>Pezizomycotina</taxon>
        <taxon>Sordariomycetes</taxon>
        <taxon>Hypocreomycetidae</taxon>
        <taxon>Hypocreales</taxon>
        <taxon>Hypocreaceae</taxon>
        <taxon>Cladobotryum</taxon>
    </lineage>
</organism>
<feature type="transmembrane region" description="Helical" evidence="1">
    <location>
        <begin position="344"/>
        <end position="366"/>
    </location>
</feature>
<accession>A0ABR0SU12</accession>
<dbReference type="Gene3D" id="1.20.58.340">
    <property type="entry name" value="Magnesium transport protein CorA, transmembrane region"/>
    <property type="match status" value="1"/>
</dbReference>
<keyword evidence="1" id="KW-1133">Transmembrane helix</keyword>
<keyword evidence="3" id="KW-1185">Reference proteome</keyword>
<feature type="transmembrane region" description="Helical" evidence="1">
    <location>
        <begin position="309"/>
        <end position="332"/>
    </location>
</feature>
<reference evidence="2 3" key="1">
    <citation type="submission" date="2024-01" db="EMBL/GenBank/DDBJ databases">
        <title>Complete genome of Cladobotryum mycophilum ATHUM6906.</title>
        <authorList>
            <person name="Christinaki A.C."/>
            <person name="Myridakis A.I."/>
            <person name="Kouvelis V.N."/>
        </authorList>
    </citation>
    <scope>NUCLEOTIDE SEQUENCE [LARGE SCALE GENOMIC DNA]</scope>
    <source>
        <strain evidence="2 3">ATHUM6906</strain>
    </source>
</reference>
<evidence type="ECO:0000256" key="1">
    <source>
        <dbReference type="SAM" id="Phobius"/>
    </source>
</evidence>
<evidence type="ECO:0000313" key="3">
    <source>
        <dbReference type="Proteomes" id="UP001338125"/>
    </source>
</evidence>
<sequence length="385" mass="43042">MTFEHKRSPFSSLAGTMSRRDLTPALASHTKYLEGSAESSLAEANLGDVSVDDWMKIGVPREAPLERGFLRILLTGFDSTDGLHRPFTTQAYNDLVNLYGIPATREVRVSKFLCTPTQGDSIGIVQTSDVAEMYMALEYDPATETSNCVIRFVHREDIESMNKRLLGLRLSSWHPLALSLLIVEQILRPRSSQVGFIPNLLDGSLEVWLPQPKEFVRLQYKVDACMTILDSIDAHQDLFKTSNPNTLSAPGATTFIPSKLALLKCTARNLSHLYASLLAESGQTSQELMNKAALAEQERNAREALNTRAFNLASYIFLPMTAMATVFSMSFFDFKPTGGGAVSSQLWIFFVVVIPVSLILNMNWMLWAKWRENLHGWLAVDKRRA</sequence>
<evidence type="ECO:0000313" key="2">
    <source>
        <dbReference type="EMBL" id="KAK5995190.1"/>
    </source>
</evidence>
<protein>
    <submittedName>
        <fullName evidence="2">Uncharacterized protein</fullName>
    </submittedName>
</protein>
<gene>
    <name evidence="2" type="ORF">PT974_03587</name>
</gene>
<dbReference type="EMBL" id="JAVFKD010000004">
    <property type="protein sequence ID" value="KAK5995190.1"/>
    <property type="molecule type" value="Genomic_DNA"/>
</dbReference>
<keyword evidence="1" id="KW-0812">Transmembrane</keyword>
<dbReference type="Proteomes" id="UP001338125">
    <property type="component" value="Unassembled WGS sequence"/>
</dbReference>